<gene>
    <name evidence="4" type="ORF">H8699_00115</name>
</gene>
<feature type="domain" description="Cell envelope-related transcriptional attenuator" evidence="3">
    <location>
        <begin position="102"/>
        <end position="259"/>
    </location>
</feature>
<evidence type="ECO:0000313" key="4">
    <source>
        <dbReference type="EMBL" id="MBC8527840.1"/>
    </source>
</evidence>
<evidence type="ECO:0000256" key="2">
    <source>
        <dbReference type="SAM" id="Phobius"/>
    </source>
</evidence>
<proteinExistence type="inferred from homology"/>
<dbReference type="NCBIfam" id="TIGR00350">
    <property type="entry name" value="lytR_cpsA_psr"/>
    <property type="match status" value="1"/>
</dbReference>
<dbReference type="EMBL" id="JACRSO010000001">
    <property type="protein sequence ID" value="MBC8527840.1"/>
    <property type="molecule type" value="Genomic_DNA"/>
</dbReference>
<reference evidence="4" key="1">
    <citation type="submission" date="2020-08" db="EMBL/GenBank/DDBJ databases">
        <title>Genome public.</title>
        <authorList>
            <person name="Liu C."/>
            <person name="Sun Q."/>
        </authorList>
    </citation>
    <scope>NUCLEOTIDE SEQUENCE</scope>
    <source>
        <strain evidence="4">NSJ-44</strain>
    </source>
</reference>
<name>A0A926HLR1_9FIRM</name>
<comment type="similarity">
    <text evidence="1">Belongs to the LytR/CpsA/Psr (LCP) family.</text>
</comment>
<keyword evidence="2" id="KW-0812">Transmembrane</keyword>
<dbReference type="AlphaFoldDB" id="A0A926HLR1"/>
<dbReference type="RefSeq" id="WP_249283935.1">
    <property type="nucleotide sequence ID" value="NZ_JACRSO010000001.1"/>
</dbReference>
<dbReference type="PANTHER" id="PTHR33392">
    <property type="entry name" value="POLYISOPRENYL-TEICHOIC ACID--PEPTIDOGLYCAN TEICHOIC ACID TRANSFERASE TAGU"/>
    <property type="match status" value="1"/>
</dbReference>
<sequence>MAKKVIKSKRRKWIRALWTVVCVELIAVVCLGVYGFDTFAKAWKDPSSQFQANADATPPPLVVTDDAGEVTNEYKYDEDVVGIVLIGVDIIEGRSINEVGYNTDTMMVAAINTKTNEVTLISLPRDTKATFPVLNKSGEQTRTKTGKLNAAFAYGGGPDGHGYENTVSAVNNLLGTSLTYYMAIDMNGVPPIVNAVGGVPITLDADFSAIDPTMTKGKTMTLNGDQALTYCRERKLKGMDGSDISRTGRQRNFVKAFAEVLMTKNPVSYIPQLYGEVQKYTHTNLTLPQITALAKIFSNLDVDNMRLEIAEGSTSNGYWVVDKNKMHDLVAEVFYVE</sequence>
<keyword evidence="2" id="KW-1133">Transmembrane helix</keyword>
<organism evidence="4 5">
    <name type="scientific">Luoshenia tenuis</name>
    <dbReference type="NCBI Taxonomy" id="2763654"/>
    <lineage>
        <taxon>Bacteria</taxon>
        <taxon>Bacillati</taxon>
        <taxon>Bacillota</taxon>
        <taxon>Clostridia</taxon>
        <taxon>Christensenellales</taxon>
        <taxon>Christensenellaceae</taxon>
        <taxon>Luoshenia</taxon>
    </lineage>
</organism>
<accession>A0A926HLR1</accession>
<dbReference type="PANTHER" id="PTHR33392:SF6">
    <property type="entry name" value="POLYISOPRENYL-TEICHOIC ACID--PEPTIDOGLYCAN TEICHOIC ACID TRANSFERASE TAGU"/>
    <property type="match status" value="1"/>
</dbReference>
<keyword evidence="2" id="KW-0472">Membrane</keyword>
<dbReference type="Proteomes" id="UP000654279">
    <property type="component" value="Unassembled WGS sequence"/>
</dbReference>
<evidence type="ECO:0000313" key="5">
    <source>
        <dbReference type="Proteomes" id="UP000654279"/>
    </source>
</evidence>
<dbReference type="InterPro" id="IPR050922">
    <property type="entry name" value="LytR/CpsA/Psr_CW_biosynth"/>
</dbReference>
<protein>
    <submittedName>
        <fullName evidence="4">LCP family protein</fullName>
    </submittedName>
</protein>
<feature type="transmembrane region" description="Helical" evidence="2">
    <location>
        <begin position="12"/>
        <end position="36"/>
    </location>
</feature>
<evidence type="ECO:0000259" key="3">
    <source>
        <dbReference type="Pfam" id="PF03816"/>
    </source>
</evidence>
<comment type="caution">
    <text evidence="4">The sequence shown here is derived from an EMBL/GenBank/DDBJ whole genome shotgun (WGS) entry which is preliminary data.</text>
</comment>
<dbReference type="Pfam" id="PF03816">
    <property type="entry name" value="LytR_cpsA_psr"/>
    <property type="match status" value="1"/>
</dbReference>
<dbReference type="Gene3D" id="3.40.630.190">
    <property type="entry name" value="LCP protein"/>
    <property type="match status" value="1"/>
</dbReference>
<keyword evidence="5" id="KW-1185">Reference proteome</keyword>
<dbReference type="InterPro" id="IPR004474">
    <property type="entry name" value="LytR_CpsA_psr"/>
</dbReference>
<evidence type="ECO:0000256" key="1">
    <source>
        <dbReference type="ARBA" id="ARBA00006068"/>
    </source>
</evidence>